<dbReference type="AlphaFoldDB" id="A0A0C1Z3B3"/>
<protein>
    <submittedName>
        <fullName evidence="1">Uncharacterized protein</fullName>
    </submittedName>
</protein>
<name>A0A0C1Z3B3_9BACT</name>
<evidence type="ECO:0000313" key="2">
    <source>
        <dbReference type="Proteomes" id="UP000031599"/>
    </source>
</evidence>
<reference evidence="1 2" key="1">
    <citation type="submission" date="2014-12" db="EMBL/GenBank/DDBJ databases">
        <title>Genome assembly of Enhygromyxa salina DSM 15201.</title>
        <authorList>
            <person name="Sharma G."/>
            <person name="Subramanian S."/>
        </authorList>
    </citation>
    <scope>NUCLEOTIDE SEQUENCE [LARGE SCALE GENOMIC DNA]</scope>
    <source>
        <strain evidence="1 2">DSM 15201</strain>
    </source>
</reference>
<dbReference type="EMBL" id="JMCC02000151">
    <property type="protein sequence ID" value="KIG12094.1"/>
    <property type="molecule type" value="Genomic_DNA"/>
</dbReference>
<accession>A0A0C1Z3B3</accession>
<evidence type="ECO:0000313" key="1">
    <source>
        <dbReference type="EMBL" id="KIG12094.1"/>
    </source>
</evidence>
<comment type="caution">
    <text evidence="1">The sequence shown here is derived from an EMBL/GenBank/DDBJ whole genome shotgun (WGS) entry which is preliminary data.</text>
</comment>
<sequence>MRRRAISAKLIKLSLTLPLVLGLGDSVLLRPRLLGGEDFSVCVHAG</sequence>
<proteinExistence type="predicted"/>
<dbReference type="Proteomes" id="UP000031599">
    <property type="component" value="Unassembled WGS sequence"/>
</dbReference>
<organism evidence="1 2">
    <name type="scientific">Enhygromyxa salina</name>
    <dbReference type="NCBI Taxonomy" id="215803"/>
    <lineage>
        <taxon>Bacteria</taxon>
        <taxon>Pseudomonadati</taxon>
        <taxon>Myxococcota</taxon>
        <taxon>Polyangia</taxon>
        <taxon>Nannocystales</taxon>
        <taxon>Nannocystaceae</taxon>
        <taxon>Enhygromyxa</taxon>
    </lineage>
</organism>
<gene>
    <name evidence="1" type="ORF">DB30_02039</name>
</gene>